<dbReference type="RefSeq" id="WP_188822916.1">
    <property type="nucleotide sequence ID" value="NZ_BMHH01000004.1"/>
</dbReference>
<evidence type="ECO:0000313" key="2">
    <source>
        <dbReference type="Proteomes" id="UP000646478"/>
    </source>
</evidence>
<dbReference type="AlphaFoldDB" id="A0A916WC96"/>
<protein>
    <submittedName>
        <fullName evidence="1">Uncharacterized protein</fullName>
    </submittedName>
</protein>
<proteinExistence type="predicted"/>
<comment type="caution">
    <text evidence="1">The sequence shown here is derived from an EMBL/GenBank/DDBJ whole genome shotgun (WGS) entry which is preliminary data.</text>
</comment>
<dbReference type="Proteomes" id="UP000646478">
    <property type="component" value="Unassembled WGS sequence"/>
</dbReference>
<reference evidence="1" key="1">
    <citation type="journal article" date="2014" name="Int. J. Syst. Evol. Microbiol.">
        <title>Complete genome sequence of Corynebacterium casei LMG S-19264T (=DSM 44701T), isolated from a smear-ripened cheese.</title>
        <authorList>
            <consortium name="US DOE Joint Genome Institute (JGI-PGF)"/>
            <person name="Walter F."/>
            <person name="Albersmeier A."/>
            <person name="Kalinowski J."/>
            <person name="Ruckert C."/>
        </authorList>
    </citation>
    <scope>NUCLEOTIDE SEQUENCE</scope>
    <source>
        <strain evidence="1">CGMCC 1.15082</strain>
    </source>
</reference>
<sequence length="117" mass="13293">MPAYQVRIAYLTRYRRTRHYFHRLIMAGDQQLALEEGRALLAKRSRDAQIVHESAQLRPDSPDVEAVMASGWMLKDGWWTRPIRAGDDLALIAMHGHTDSKHINARTPADCLAIDSA</sequence>
<accession>A0A916WC96</accession>
<name>A0A916WC96_9HYPH</name>
<reference evidence="1" key="2">
    <citation type="submission" date="2020-09" db="EMBL/GenBank/DDBJ databases">
        <authorList>
            <person name="Sun Q."/>
            <person name="Zhou Y."/>
        </authorList>
    </citation>
    <scope>NUCLEOTIDE SEQUENCE</scope>
    <source>
        <strain evidence="1">CGMCC 1.15082</strain>
    </source>
</reference>
<keyword evidence="2" id="KW-1185">Reference proteome</keyword>
<organism evidence="1 2">
    <name type="scientific">Brucella endophytica</name>
    <dbReference type="NCBI Taxonomy" id="1963359"/>
    <lineage>
        <taxon>Bacteria</taxon>
        <taxon>Pseudomonadati</taxon>
        <taxon>Pseudomonadota</taxon>
        <taxon>Alphaproteobacteria</taxon>
        <taxon>Hyphomicrobiales</taxon>
        <taxon>Brucellaceae</taxon>
        <taxon>Brucella/Ochrobactrum group</taxon>
        <taxon>Brucella</taxon>
    </lineage>
</organism>
<evidence type="ECO:0000313" key="1">
    <source>
        <dbReference type="EMBL" id="GGA87904.1"/>
    </source>
</evidence>
<dbReference type="EMBL" id="BMHH01000004">
    <property type="protein sequence ID" value="GGA87904.1"/>
    <property type="molecule type" value="Genomic_DNA"/>
</dbReference>
<gene>
    <name evidence="1" type="ORF">GCM10011491_14570</name>
</gene>